<feature type="domain" description="EamA" evidence="7">
    <location>
        <begin position="145"/>
        <end position="276"/>
    </location>
</feature>
<feature type="transmembrane region" description="Helical" evidence="6">
    <location>
        <begin position="236"/>
        <end position="255"/>
    </location>
</feature>
<dbReference type="Proteomes" id="UP000294558">
    <property type="component" value="Unassembled WGS sequence"/>
</dbReference>
<evidence type="ECO:0000256" key="1">
    <source>
        <dbReference type="ARBA" id="ARBA00004141"/>
    </source>
</evidence>
<dbReference type="Pfam" id="PF00892">
    <property type="entry name" value="EamA"/>
    <property type="match status" value="1"/>
</dbReference>
<keyword evidence="9" id="KW-1185">Reference proteome</keyword>
<comment type="similarity">
    <text evidence="2">Belongs to the EamA transporter family.</text>
</comment>
<feature type="transmembrane region" description="Helical" evidence="6">
    <location>
        <begin position="175"/>
        <end position="193"/>
    </location>
</feature>
<dbReference type="GO" id="GO:0016020">
    <property type="term" value="C:membrane"/>
    <property type="evidence" value="ECO:0007669"/>
    <property type="project" value="UniProtKB-SubCell"/>
</dbReference>
<evidence type="ECO:0000256" key="5">
    <source>
        <dbReference type="ARBA" id="ARBA00023136"/>
    </source>
</evidence>
<protein>
    <submittedName>
        <fullName evidence="8">Inner membrane transporter RhtA</fullName>
    </submittedName>
</protein>
<name>A0A4R7I4I8_9ACTN</name>
<dbReference type="InterPro" id="IPR050638">
    <property type="entry name" value="AA-Vitamin_Transporters"/>
</dbReference>
<dbReference type="SUPFAM" id="SSF103481">
    <property type="entry name" value="Multidrug resistance efflux transporter EmrE"/>
    <property type="match status" value="1"/>
</dbReference>
<dbReference type="InterPro" id="IPR037185">
    <property type="entry name" value="EmrE-like"/>
</dbReference>
<dbReference type="AlphaFoldDB" id="A0A4R7I4I8"/>
<reference evidence="8 9" key="1">
    <citation type="submission" date="2019-03" db="EMBL/GenBank/DDBJ databases">
        <title>Sequencing the genomes of 1000 actinobacteria strains.</title>
        <authorList>
            <person name="Klenk H.-P."/>
        </authorList>
    </citation>
    <scope>NUCLEOTIDE SEQUENCE [LARGE SCALE GENOMIC DNA]</scope>
    <source>
        <strain evidence="8 9">DSM 18936</strain>
    </source>
</reference>
<keyword evidence="4 6" id="KW-1133">Transmembrane helix</keyword>
<comment type="caution">
    <text evidence="8">The sequence shown here is derived from an EMBL/GenBank/DDBJ whole genome shotgun (WGS) entry which is preliminary data.</text>
</comment>
<keyword evidence="5 6" id="KW-0472">Membrane</keyword>
<evidence type="ECO:0000256" key="6">
    <source>
        <dbReference type="SAM" id="Phobius"/>
    </source>
</evidence>
<evidence type="ECO:0000313" key="8">
    <source>
        <dbReference type="EMBL" id="TDT17543.1"/>
    </source>
</evidence>
<gene>
    <name evidence="8" type="ORF">BDK89_3153</name>
</gene>
<evidence type="ECO:0000256" key="4">
    <source>
        <dbReference type="ARBA" id="ARBA00022989"/>
    </source>
</evidence>
<dbReference type="PANTHER" id="PTHR32322">
    <property type="entry name" value="INNER MEMBRANE TRANSPORTER"/>
    <property type="match status" value="1"/>
</dbReference>
<evidence type="ECO:0000256" key="3">
    <source>
        <dbReference type="ARBA" id="ARBA00022692"/>
    </source>
</evidence>
<organism evidence="8 9">
    <name type="scientific">Ilumatobacter fluminis</name>
    <dbReference type="NCBI Taxonomy" id="467091"/>
    <lineage>
        <taxon>Bacteria</taxon>
        <taxon>Bacillati</taxon>
        <taxon>Actinomycetota</taxon>
        <taxon>Acidimicrobiia</taxon>
        <taxon>Acidimicrobiales</taxon>
        <taxon>Ilumatobacteraceae</taxon>
        <taxon>Ilumatobacter</taxon>
    </lineage>
</organism>
<dbReference type="PANTHER" id="PTHR32322:SF2">
    <property type="entry name" value="EAMA DOMAIN-CONTAINING PROTEIN"/>
    <property type="match status" value="1"/>
</dbReference>
<proteinExistence type="inferred from homology"/>
<feature type="transmembrane region" description="Helical" evidence="6">
    <location>
        <begin position="144"/>
        <end position="163"/>
    </location>
</feature>
<accession>A0A4R7I4I8</accession>
<evidence type="ECO:0000256" key="2">
    <source>
        <dbReference type="ARBA" id="ARBA00007362"/>
    </source>
</evidence>
<evidence type="ECO:0000259" key="7">
    <source>
        <dbReference type="Pfam" id="PF00892"/>
    </source>
</evidence>
<dbReference type="InterPro" id="IPR000620">
    <property type="entry name" value="EamA_dom"/>
</dbReference>
<sequence length="289" mass="30043">MRRSSRILSTAPPEALFVVSALSQYIGAAIAVTVFDEVEPQTVAWFRVIGAAIALLAISPGFHRGWTKRDLIGAGVFGTATALMNLFFYLGIARIDLGKSVAIEFLGPIAVAAAMTRSARNGFALVLAVIGVVTLGGVEIGDNTLGVVFILISSAMWAAYIVFGSKVAQVRSGVAGLGVGLAIGSIVIAPAGAPWSGPVWVSPTLLLLCCATGVFSNAIGYGIDQYVLRRIPIRRFSVLLATLPVTAVFVGWLLLGQTPSGLDLLGIGLVLIGVAVQERDEIVAVPEPS</sequence>
<dbReference type="RefSeq" id="WP_166657616.1">
    <property type="nucleotide sequence ID" value="NZ_SOAU01000001.1"/>
</dbReference>
<comment type="subcellular location">
    <subcellularLocation>
        <location evidence="1">Membrane</location>
        <topology evidence="1">Multi-pass membrane protein</topology>
    </subcellularLocation>
</comment>
<feature type="transmembrane region" description="Helical" evidence="6">
    <location>
        <begin position="205"/>
        <end position="224"/>
    </location>
</feature>
<feature type="transmembrane region" description="Helical" evidence="6">
    <location>
        <begin position="122"/>
        <end position="138"/>
    </location>
</feature>
<feature type="transmembrane region" description="Helical" evidence="6">
    <location>
        <begin position="71"/>
        <end position="91"/>
    </location>
</feature>
<feature type="transmembrane region" description="Helical" evidence="6">
    <location>
        <begin position="44"/>
        <end position="62"/>
    </location>
</feature>
<keyword evidence="3 6" id="KW-0812">Transmembrane</keyword>
<dbReference type="EMBL" id="SOAU01000001">
    <property type="protein sequence ID" value="TDT17543.1"/>
    <property type="molecule type" value="Genomic_DNA"/>
</dbReference>
<evidence type="ECO:0000313" key="9">
    <source>
        <dbReference type="Proteomes" id="UP000294558"/>
    </source>
</evidence>